<evidence type="ECO:0000256" key="1">
    <source>
        <dbReference type="ARBA" id="ARBA00022845"/>
    </source>
</evidence>
<dbReference type="PATRIC" id="fig|759362.5.peg.2273"/>
<keyword evidence="4" id="KW-0963">Cytoplasm</keyword>
<sequence>MRYQISGKQIDVGEALQLHVRTKIDEIMEKYAARPTSAVVLFSRIAHEFTCEITVHLSSGLIAQSRGRDSEVYIAFGQSVDRMEKQLRRSRRRLKDHYATRPLPVELLAGSSYILAPIEDDDEHESEDNHPTIVADMPTQIPSLSVGEAVMQMELADAHVLMFQNEKHGGLNVVYRREDGNIGWIDPRNSGL</sequence>
<dbReference type="InterPro" id="IPR003489">
    <property type="entry name" value="RHF/RaiA"/>
</dbReference>
<dbReference type="HOGENOM" id="CLU_071472_0_1_5"/>
<evidence type="ECO:0000256" key="2">
    <source>
        <dbReference type="ARBA" id="ARBA00038695"/>
    </source>
</evidence>
<comment type="subunit">
    <text evidence="2">Associates exclusively with 100S ribosomes, which are dimers of 70S ribosomes.</text>
</comment>
<dbReference type="KEGG" id="kvl:KVU_2190"/>
<dbReference type="InterPro" id="IPR036567">
    <property type="entry name" value="RHF-like"/>
</dbReference>
<dbReference type="OrthoDB" id="9794975at2"/>
<dbReference type="InterPro" id="IPR032528">
    <property type="entry name" value="Ribosom_S30AE_C"/>
</dbReference>
<dbReference type="GO" id="GO:0045900">
    <property type="term" value="P:negative regulation of translational elongation"/>
    <property type="evidence" value="ECO:0007669"/>
    <property type="project" value="TreeGrafter"/>
</dbReference>
<dbReference type="GO" id="GO:0022627">
    <property type="term" value="C:cytosolic small ribosomal subunit"/>
    <property type="evidence" value="ECO:0007669"/>
    <property type="project" value="TreeGrafter"/>
</dbReference>
<dbReference type="Gene3D" id="3.30.505.50">
    <property type="entry name" value="Sigma 54 modulation/S30EA ribosomal protein, C-terminal domain"/>
    <property type="match status" value="1"/>
</dbReference>
<dbReference type="Gene3D" id="3.30.160.100">
    <property type="entry name" value="Ribosome hibernation promotion factor-like"/>
    <property type="match status" value="1"/>
</dbReference>
<dbReference type="SUPFAM" id="SSF69754">
    <property type="entry name" value="Ribosome binding protein Y (YfiA homologue)"/>
    <property type="match status" value="1"/>
</dbReference>
<dbReference type="EMBL" id="CP002018">
    <property type="protein sequence ID" value="AEM42029.1"/>
    <property type="molecule type" value="Genomic_DNA"/>
</dbReference>
<dbReference type="HAMAP" id="MF_00839">
    <property type="entry name" value="HPF"/>
    <property type="match status" value="1"/>
</dbReference>
<comment type="subunit">
    <text evidence="4">Interacts with 100S ribosomes.</text>
</comment>
<name>F9Y5V4_KETVW</name>
<keyword evidence="7" id="KW-1185">Reference proteome</keyword>
<evidence type="ECO:0000313" key="6">
    <source>
        <dbReference type="EMBL" id="AEM42029.1"/>
    </source>
</evidence>
<dbReference type="CDD" id="cd00552">
    <property type="entry name" value="RaiA"/>
    <property type="match status" value="1"/>
</dbReference>
<dbReference type="GO" id="GO:0043024">
    <property type="term" value="F:ribosomal small subunit binding"/>
    <property type="evidence" value="ECO:0007669"/>
    <property type="project" value="TreeGrafter"/>
</dbReference>
<dbReference type="eggNOG" id="COG1544">
    <property type="taxonomic scope" value="Bacteria"/>
</dbReference>
<organism evidence="6 7">
    <name type="scientific">Ketogulonicigenium vulgare (strain WSH-001)</name>
    <dbReference type="NCBI Taxonomy" id="759362"/>
    <lineage>
        <taxon>Bacteria</taxon>
        <taxon>Pseudomonadati</taxon>
        <taxon>Pseudomonadota</taxon>
        <taxon>Alphaproteobacteria</taxon>
        <taxon>Rhodobacterales</taxon>
        <taxon>Roseobacteraceae</taxon>
        <taxon>Ketogulonicigenium</taxon>
    </lineage>
</organism>
<dbReference type="NCBIfam" id="TIGR00741">
    <property type="entry name" value="yfiA"/>
    <property type="match status" value="1"/>
</dbReference>
<comment type="similarity">
    <text evidence="4">Belongs to the HPF/YfiA ribosome-associated protein family. Long HPF subfamily.</text>
</comment>
<dbReference type="PANTHER" id="PTHR33231:SF1">
    <property type="entry name" value="30S RIBOSOMAL PROTEIN"/>
    <property type="match status" value="1"/>
</dbReference>
<dbReference type="PANTHER" id="PTHR33231">
    <property type="entry name" value="30S RIBOSOMAL PROTEIN"/>
    <property type="match status" value="1"/>
</dbReference>
<dbReference type="InterPro" id="IPR034694">
    <property type="entry name" value="HPF_long/plastid"/>
</dbReference>
<dbReference type="Pfam" id="PF02482">
    <property type="entry name" value="Ribosomal_S30AE"/>
    <property type="match status" value="1"/>
</dbReference>
<feature type="domain" description="Sigma 54 modulation/S30EA ribosomal protein C-terminal" evidence="5">
    <location>
        <begin position="130"/>
        <end position="183"/>
    </location>
</feature>
<dbReference type="InterPro" id="IPR038416">
    <property type="entry name" value="Ribosom_S30AE_C_sf"/>
</dbReference>
<dbReference type="InterPro" id="IPR050574">
    <property type="entry name" value="HPF/YfiA_ribosome-assoc"/>
</dbReference>
<accession>F9Y5V4</accession>
<protein>
    <recommendedName>
        <fullName evidence="3 4">Ribosome hibernation promoting factor</fullName>
        <shortName evidence="4">HPF</shortName>
    </recommendedName>
</protein>
<dbReference type="RefSeq" id="WP_013385412.1">
    <property type="nucleotide sequence ID" value="NC_017384.1"/>
</dbReference>
<gene>
    <name evidence="4" type="primary">hpf</name>
    <name evidence="6" type="ordered locus">KVU_2190</name>
</gene>
<proteinExistence type="inferred from homology"/>
<evidence type="ECO:0000313" key="7">
    <source>
        <dbReference type="Proteomes" id="UP000000692"/>
    </source>
</evidence>
<dbReference type="AlphaFoldDB" id="F9Y5V4"/>
<evidence type="ECO:0000256" key="3">
    <source>
        <dbReference type="ARBA" id="ARBA00041148"/>
    </source>
</evidence>
<dbReference type="Pfam" id="PF16321">
    <property type="entry name" value="Ribosom_S30AE_C"/>
    <property type="match status" value="1"/>
</dbReference>
<evidence type="ECO:0000259" key="5">
    <source>
        <dbReference type="Pfam" id="PF16321"/>
    </source>
</evidence>
<comment type="subcellular location">
    <subcellularLocation>
        <location evidence="4">Cytoplasm</location>
    </subcellularLocation>
</comment>
<dbReference type="Proteomes" id="UP000000692">
    <property type="component" value="Chromosome"/>
</dbReference>
<reference evidence="6 7" key="1">
    <citation type="journal article" date="2011" name="J. Bacteriol.">
        <title>Complete genome sequence of the industrial strain Ketogulonicigenium vulgare WSH-001.</title>
        <authorList>
            <person name="Liu L."/>
            <person name="Li Y."/>
            <person name="Zhang J."/>
            <person name="Zhou Z."/>
            <person name="Liu J."/>
            <person name="Li X."/>
            <person name="Zhou J."/>
            <person name="Du G."/>
            <person name="Wang L."/>
            <person name="Chen J."/>
        </authorList>
    </citation>
    <scope>NUCLEOTIDE SEQUENCE [LARGE SCALE GENOMIC DNA]</scope>
    <source>
        <strain evidence="6 7">WSH-001</strain>
    </source>
</reference>
<keyword evidence="1 4" id="KW-0810">Translation regulation</keyword>
<evidence type="ECO:0000256" key="4">
    <source>
        <dbReference type="HAMAP-Rule" id="MF_00839"/>
    </source>
</evidence>
<comment type="function">
    <text evidence="4">Required for dimerization of active 70S ribosomes into 100S ribosomes in stationary phase; 100S ribosomes are translationally inactive and sometimes present during exponential growth.</text>
</comment>